<reference evidence="2 3" key="2">
    <citation type="journal article" date="2017" name="Genome Announc.">
        <title>Draft genome sequence of Aquitalea magnusonii strain H3, a plant growth-promoting bacterium of duckweed Lemna minor.</title>
        <authorList>
            <person name="Ishizawa H."/>
            <person name="Kuroda M."/>
            <person name="Ike M."/>
        </authorList>
    </citation>
    <scope>NUCLEOTIDE SEQUENCE [LARGE SCALE GENOMIC DNA]</scope>
    <source>
        <strain evidence="2 3">H3</strain>
    </source>
</reference>
<name>A0A3G9GR89_9NEIS</name>
<accession>A0A3G9GR89</accession>
<evidence type="ECO:0000313" key="3">
    <source>
        <dbReference type="Proteomes" id="UP000198290"/>
    </source>
</evidence>
<proteinExistence type="predicted"/>
<feature type="compositionally biased region" description="Basic residues" evidence="1">
    <location>
        <begin position="19"/>
        <end position="31"/>
    </location>
</feature>
<dbReference type="EMBL" id="AP018823">
    <property type="protein sequence ID" value="BBF87961.1"/>
    <property type="molecule type" value="Genomic_DNA"/>
</dbReference>
<evidence type="ECO:0000256" key="1">
    <source>
        <dbReference type="SAM" id="MobiDB-lite"/>
    </source>
</evidence>
<dbReference type="Proteomes" id="UP000198290">
    <property type="component" value="Chromosome"/>
</dbReference>
<gene>
    <name evidence="2" type="ORF">DLM_4401</name>
</gene>
<feature type="region of interest" description="Disordered" evidence="1">
    <location>
        <begin position="17"/>
        <end position="43"/>
    </location>
</feature>
<evidence type="ECO:0000313" key="2">
    <source>
        <dbReference type="EMBL" id="BBF87961.1"/>
    </source>
</evidence>
<protein>
    <submittedName>
        <fullName evidence="2">Uncharacterized protein</fullName>
    </submittedName>
</protein>
<organism evidence="2 3">
    <name type="scientific">Aquitalea magnusonii</name>
    <dbReference type="NCBI Taxonomy" id="332411"/>
    <lineage>
        <taxon>Bacteria</taxon>
        <taxon>Pseudomonadati</taxon>
        <taxon>Pseudomonadota</taxon>
        <taxon>Betaproteobacteria</taxon>
        <taxon>Neisseriales</taxon>
        <taxon>Chromobacteriaceae</taxon>
        <taxon>Aquitalea</taxon>
    </lineage>
</organism>
<sequence>MITFLIQLYPSLSPAGFSHKSKTKQTKRHRSSCGVSNGQFWTP</sequence>
<dbReference type="KEGG" id="amah:DLM_4401"/>
<keyword evidence="3" id="KW-1185">Reference proteome</keyword>
<reference evidence="3" key="1">
    <citation type="journal article" date="2017" name="Biotechnol. Biofuels">
        <title>Evaluation of environmental bacterial communities as a factor affecting the growth of duckweed Lemna minor.</title>
        <authorList>
            <person name="Ishizawa H."/>
            <person name="Kuroda M."/>
            <person name="Morikawa M."/>
            <person name="Ike M."/>
        </authorList>
    </citation>
    <scope>NUCLEOTIDE SEQUENCE [LARGE SCALE GENOMIC DNA]</scope>
    <source>
        <strain evidence="3">H3</strain>
    </source>
</reference>
<feature type="compositionally biased region" description="Polar residues" evidence="1">
    <location>
        <begin position="33"/>
        <end position="43"/>
    </location>
</feature>
<dbReference type="AlphaFoldDB" id="A0A3G9GR89"/>
<reference evidence="3" key="3">
    <citation type="journal article" date="2017" name="Plant Physiol. Biochem.">
        <title>Differential oxidative and antioxidative response of duckweed Lemna minor toward plant growth promoting/inhibiting bacteria.</title>
        <authorList>
            <person name="Ishizawa H."/>
            <person name="Kuroda M."/>
            <person name="Morikawa M."/>
            <person name="Ike M."/>
        </authorList>
    </citation>
    <scope>NUCLEOTIDE SEQUENCE [LARGE SCALE GENOMIC DNA]</scope>
    <source>
        <strain evidence="3">H3</strain>
    </source>
</reference>